<evidence type="ECO:0000256" key="2">
    <source>
        <dbReference type="ARBA" id="ARBA00022679"/>
    </source>
</evidence>
<dbReference type="Gene3D" id="3.40.50.150">
    <property type="entry name" value="Vaccinia Virus protein VP39"/>
    <property type="match status" value="1"/>
</dbReference>
<gene>
    <name evidence="3" type="ORF">FHS50_000332</name>
</gene>
<comment type="caution">
    <text evidence="3">The sequence shown here is derived from an EMBL/GenBank/DDBJ whole genome shotgun (WGS) entry which is preliminary data.</text>
</comment>
<organism evidence="3 4">
    <name type="scientific">Sphingomicrobium lutaoense</name>
    <dbReference type="NCBI Taxonomy" id="515949"/>
    <lineage>
        <taxon>Bacteria</taxon>
        <taxon>Pseudomonadati</taxon>
        <taxon>Pseudomonadota</taxon>
        <taxon>Alphaproteobacteria</taxon>
        <taxon>Sphingomonadales</taxon>
        <taxon>Sphingomonadaceae</taxon>
        <taxon>Sphingomicrobium</taxon>
    </lineage>
</organism>
<dbReference type="PANTHER" id="PTHR13090:SF1">
    <property type="entry name" value="ARGININE-HYDROXYLASE NDUFAF5, MITOCHONDRIAL"/>
    <property type="match status" value="1"/>
</dbReference>
<dbReference type="InterPro" id="IPR050602">
    <property type="entry name" value="Malonyl-ACP_OMT"/>
</dbReference>
<evidence type="ECO:0000256" key="1">
    <source>
        <dbReference type="ARBA" id="ARBA00022603"/>
    </source>
</evidence>
<keyword evidence="4" id="KW-1185">Reference proteome</keyword>
<name>A0A839YVS8_9SPHN</name>
<protein>
    <recommendedName>
        <fullName evidence="5">Methyltransferase domain-containing protein</fullName>
    </recommendedName>
</protein>
<keyword evidence="2" id="KW-0808">Transferase</keyword>
<keyword evidence="1" id="KW-0489">Methyltransferase</keyword>
<reference evidence="3 4" key="1">
    <citation type="submission" date="2020-08" db="EMBL/GenBank/DDBJ databases">
        <title>Genomic Encyclopedia of Type Strains, Phase IV (KMG-IV): sequencing the most valuable type-strain genomes for metagenomic binning, comparative biology and taxonomic classification.</title>
        <authorList>
            <person name="Goeker M."/>
        </authorList>
    </citation>
    <scope>NUCLEOTIDE SEQUENCE [LARGE SCALE GENOMIC DNA]</scope>
    <source>
        <strain evidence="3 4">DSM 24194</strain>
    </source>
</reference>
<dbReference type="SUPFAM" id="SSF53335">
    <property type="entry name" value="S-adenosyl-L-methionine-dependent methyltransferases"/>
    <property type="match status" value="1"/>
</dbReference>
<dbReference type="GO" id="GO:0008168">
    <property type="term" value="F:methyltransferase activity"/>
    <property type="evidence" value="ECO:0007669"/>
    <property type="project" value="UniProtKB-KW"/>
</dbReference>
<dbReference type="EMBL" id="JACICF010000001">
    <property type="protein sequence ID" value="MBB3763309.1"/>
    <property type="molecule type" value="Genomic_DNA"/>
</dbReference>
<dbReference type="RefSeq" id="WP_183932642.1">
    <property type="nucleotide sequence ID" value="NZ_JACICF010000001.1"/>
</dbReference>
<evidence type="ECO:0008006" key="5">
    <source>
        <dbReference type="Google" id="ProtNLM"/>
    </source>
</evidence>
<accession>A0A839YVS8</accession>
<dbReference type="Pfam" id="PF13489">
    <property type="entry name" value="Methyltransf_23"/>
    <property type="match status" value="1"/>
</dbReference>
<dbReference type="AlphaFoldDB" id="A0A839YVS8"/>
<dbReference type="Proteomes" id="UP000578569">
    <property type="component" value="Unassembled WGS sequence"/>
</dbReference>
<evidence type="ECO:0000313" key="3">
    <source>
        <dbReference type="EMBL" id="MBB3763309.1"/>
    </source>
</evidence>
<sequence length="258" mass="27967">MADLFDLDLRDLRRARALRSGRETFLHDRAFEDILDRLALIERPVASILLLGAFNPDWVDKLSASGATVRVIDPTAALAEAAGGDAHREEALAVDPQSFDCIIAIGTLDTVNALPDTLLRLRFALTDGGFLLGAMAGGDSLPMLRSAMRAADQAQGGASPHVHPRIDPASLTSLLTNAGFQMPVVDVDRVRLRYPSLEKLVADLRAMGGTNILRQKAQGSLTRAGLAAAQQWIDDHREPDGKFTEQVEILHFMGWAPE</sequence>
<dbReference type="GO" id="GO:0032259">
    <property type="term" value="P:methylation"/>
    <property type="evidence" value="ECO:0007669"/>
    <property type="project" value="UniProtKB-KW"/>
</dbReference>
<dbReference type="InterPro" id="IPR029063">
    <property type="entry name" value="SAM-dependent_MTases_sf"/>
</dbReference>
<dbReference type="PANTHER" id="PTHR13090">
    <property type="entry name" value="ARGININE-HYDROXYLASE NDUFAF5, MITOCHONDRIAL"/>
    <property type="match status" value="1"/>
</dbReference>
<evidence type="ECO:0000313" key="4">
    <source>
        <dbReference type="Proteomes" id="UP000578569"/>
    </source>
</evidence>
<proteinExistence type="predicted"/>